<organism evidence="2 3">
    <name type="scientific">Bacillus cereus</name>
    <dbReference type="NCBI Taxonomy" id="1396"/>
    <lineage>
        <taxon>Bacteria</taxon>
        <taxon>Bacillati</taxon>
        <taxon>Bacillota</taxon>
        <taxon>Bacilli</taxon>
        <taxon>Bacillales</taxon>
        <taxon>Bacillaceae</taxon>
        <taxon>Bacillus</taxon>
        <taxon>Bacillus cereus group</taxon>
    </lineage>
</organism>
<evidence type="ECO:0000259" key="1">
    <source>
        <dbReference type="SMART" id="SM00635"/>
    </source>
</evidence>
<evidence type="ECO:0000313" key="3">
    <source>
        <dbReference type="Proteomes" id="UP000076501"/>
    </source>
</evidence>
<dbReference type="EMBL" id="LJKA01000010">
    <property type="protein sequence ID" value="KZD40249.1"/>
    <property type="molecule type" value="Genomic_DNA"/>
</dbReference>
<dbReference type="Pfam" id="PF02368">
    <property type="entry name" value="Big_2"/>
    <property type="match status" value="1"/>
</dbReference>
<dbReference type="AlphaFoldDB" id="A0A164HPX2"/>
<reference evidence="2 3" key="1">
    <citation type="submission" date="2015-09" db="EMBL/GenBank/DDBJ databases">
        <title>Bacillus cereus food isolates.</title>
        <authorList>
            <person name="Boekhorst J."/>
        </authorList>
    </citation>
    <scope>NUCLEOTIDE SEQUENCE [LARGE SCALE GENOMIC DNA]</scope>
    <source>
        <strain evidence="2 3">B4082</strain>
    </source>
</reference>
<dbReference type="RefSeq" id="WP_063221371.1">
    <property type="nucleotide sequence ID" value="NZ_JAEHBS010000063.1"/>
</dbReference>
<comment type="caution">
    <text evidence="2">The sequence shown here is derived from an EMBL/GenBank/DDBJ whole genome shotgun (WGS) entry which is preliminary data.</text>
</comment>
<feature type="domain" description="BIG2" evidence="1">
    <location>
        <begin position="27"/>
        <end position="112"/>
    </location>
</feature>
<name>A0A164HPX2_BACCE</name>
<dbReference type="PATRIC" id="fig|1396.539.peg.4918"/>
<sequence length="379" mass="41487">MNTSNQFNPPILFIPKEKECYEKRISVLVSIKIDPKNLSLCSSLSHQFTATGTYSDKSTRDITKLVEWYSSNLSSAIVSNEEETKGLTTAINTGEARIFARLGGIMSSDSCLTVTEPVVQMKNLKGSNDYTLGINKTVSTTETTSMNCPSRTFGFGKGVLLLENDVASYDFAKQLWSLTQYTVVQISPSIIKDQYATGKQLAADYWCVWIGIQGNITDLDVMEMMQPGGIIDEFVKLGGIFIVHDTDTNPIIVTSPEGFEFIGGKSESLTQFSRLVQIPVSFEYLRTYLYINSIKKEGNSMALETNCETCTPPEGSTSILTVDIPGGLAINLLGIHIEACPICVTVFTDGSDTLTSQQQDITNNLIKIVQNLVPNIPGA</sequence>
<proteinExistence type="predicted"/>
<dbReference type="Gene3D" id="2.60.40.1080">
    <property type="match status" value="1"/>
</dbReference>
<evidence type="ECO:0000313" key="2">
    <source>
        <dbReference type="EMBL" id="KZD40249.1"/>
    </source>
</evidence>
<dbReference type="Proteomes" id="UP000076501">
    <property type="component" value="Unassembled WGS sequence"/>
</dbReference>
<gene>
    <name evidence="2" type="ORF">B4082_0656</name>
</gene>
<dbReference type="SMART" id="SM00635">
    <property type="entry name" value="BID_2"/>
    <property type="match status" value="1"/>
</dbReference>
<protein>
    <submittedName>
        <fullName evidence="2">Surface protein Lk90-like protein</fullName>
    </submittedName>
</protein>
<dbReference type="FunFam" id="2.60.40.1080:FF:000001">
    <property type="entry name" value="Bacterial Ig-like domain, group 2"/>
    <property type="match status" value="1"/>
</dbReference>
<accession>A0A164HPX2</accession>
<dbReference type="InterPro" id="IPR003343">
    <property type="entry name" value="Big_2"/>
</dbReference>